<name>A0ACA9Y0J0_9ASCO</name>
<accession>A0ACA9Y0J0</accession>
<protein>
    <submittedName>
        <fullName evidence="1">Uncharacterized protein</fullName>
    </submittedName>
</protein>
<dbReference type="Proteomes" id="UP001152531">
    <property type="component" value="Unassembled WGS sequence"/>
</dbReference>
<evidence type="ECO:0000313" key="2">
    <source>
        <dbReference type="Proteomes" id="UP001152531"/>
    </source>
</evidence>
<dbReference type="EMBL" id="CALSDN010000001">
    <property type="protein sequence ID" value="CAH6718443.1"/>
    <property type="molecule type" value="Genomic_DNA"/>
</dbReference>
<reference evidence="1" key="1">
    <citation type="submission" date="2022-06" db="EMBL/GenBank/DDBJ databases">
        <authorList>
            <person name="Legras J.-L."/>
            <person name="Devillers H."/>
            <person name="Grondin C."/>
        </authorList>
    </citation>
    <scope>NUCLEOTIDE SEQUENCE</scope>
    <source>
        <strain evidence="1">CLIB 1444</strain>
    </source>
</reference>
<evidence type="ECO:0000313" key="1">
    <source>
        <dbReference type="EMBL" id="CAH6718443.1"/>
    </source>
</evidence>
<comment type="caution">
    <text evidence="1">The sequence shown here is derived from an EMBL/GenBank/DDBJ whole genome shotgun (WGS) entry which is preliminary data.</text>
</comment>
<proteinExistence type="predicted"/>
<gene>
    <name evidence="1" type="ORF">CLIB1444_01S06832</name>
</gene>
<sequence>MSNRPGRKRDRNNNQPQKAIKLSLEDWGKLEELETVDEESILKHLQQLGESVKIRTTDNVYIKLQITQPEAQYLEEFHQQINENLKQYFDVPDILISDSIPGVIERFITLNGKLKSVIRATLYLTYKTTDVNNINHEGINLETLFFLTFYLQDTMDSDRLRQIEQKAKFSKLKQFELTKPNHFSPSGTYISIIDIKGTFETIFDFLSFTLESSPNKSNYIEDSKIWCIPVIFNDSEVTKNQDVNKDLISNSIKQSLSHIYEKSFIDQIDKVQ</sequence>
<keyword evidence="2" id="KW-1185">Reference proteome</keyword>
<organism evidence="1 2">
    <name type="scientific">[Candida] jaroonii</name>
    <dbReference type="NCBI Taxonomy" id="467808"/>
    <lineage>
        <taxon>Eukaryota</taxon>
        <taxon>Fungi</taxon>
        <taxon>Dikarya</taxon>
        <taxon>Ascomycota</taxon>
        <taxon>Saccharomycotina</taxon>
        <taxon>Pichiomycetes</taxon>
        <taxon>Debaryomycetaceae</taxon>
        <taxon>Yamadazyma</taxon>
    </lineage>
</organism>